<dbReference type="EMBL" id="VLLG01000002">
    <property type="protein sequence ID" value="TWI91883.1"/>
    <property type="molecule type" value="Genomic_DNA"/>
</dbReference>
<evidence type="ECO:0000256" key="1">
    <source>
        <dbReference type="SAM" id="Phobius"/>
    </source>
</evidence>
<proteinExistence type="predicted"/>
<gene>
    <name evidence="2" type="ORF">LX66_1264</name>
</gene>
<keyword evidence="3" id="KW-1185">Reference proteome</keyword>
<protein>
    <submittedName>
        <fullName evidence="2">Uncharacterized protein</fullName>
    </submittedName>
</protein>
<name>A0A562TER9_CHIJA</name>
<sequence>MDLTAYINSGAIECYLLGLSNAEEEARLEEMRQLYPELDSEISVVAYRLELAALAGGVTPPAQVWESICEQVQWPAKQEQRRHGRRGEPAYTVINLQQPAPPRVIQVSIWWRCAFIALCMLVMALLATSIYFYRKYHELEERMLSAYPASQLTRPSTN</sequence>
<organism evidence="2 3">
    <name type="scientific">Chitinophaga japonensis</name>
    <name type="common">Flexibacter japonensis</name>
    <dbReference type="NCBI Taxonomy" id="104662"/>
    <lineage>
        <taxon>Bacteria</taxon>
        <taxon>Pseudomonadati</taxon>
        <taxon>Bacteroidota</taxon>
        <taxon>Chitinophagia</taxon>
        <taxon>Chitinophagales</taxon>
        <taxon>Chitinophagaceae</taxon>
        <taxon>Chitinophaga</taxon>
    </lineage>
</organism>
<reference evidence="2 3" key="1">
    <citation type="journal article" date="2013" name="Stand. Genomic Sci.">
        <title>Genomic Encyclopedia of Type Strains, Phase I: The one thousand microbial genomes (KMG-I) project.</title>
        <authorList>
            <person name="Kyrpides N.C."/>
            <person name="Woyke T."/>
            <person name="Eisen J.A."/>
            <person name="Garrity G."/>
            <person name="Lilburn T.G."/>
            <person name="Beck B.J."/>
            <person name="Whitman W.B."/>
            <person name="Hugenholtz P."/>
            <person name="Klenk H.P."/>
        </authorList>
    </citation>
    <scope>NUCLEOTIDE SEQUENCE [LARGE SCALE GENOMIC DNA]</scope>
    <source>
        <strain evidence="2 3">DSM 13484</strain>
    </source>
</reference>
<evidence type="ECO:0000313" key="2">
    <source>
        <dbReference type="EMBL" id="TWI91883.1"/>
    </source>
</evidence>
<keyword evidence="1" id="KW-0472">Membrane</keyword>
<dbReference type="RefSeq" id="WP_145711014.1">
    <property type="nucleotide sequence ID" value="NZ_BAAAFY010000001.1"/>
</dbReference>
<keyword evidence="1" id="KW-0812">Transmembrane</keyword>
<dbReference type="Proteomes" id="UP000316778">
    <property type="component" value="Unassembled WGS sequence"/>
</dbReference>
<dbReference type="AlphaFoldDB" id="A0A562TER9"/>
<feature type="transmembrane region" description="Helical" evidence="1">
    <location>
        <begin position="109"/>
        <end position="133"/>
    </location>
</feature>
<keyword evidence="1" id="KW-1133">Transmembrane helix</keyword>
<evidence type="ECO:0000313" key="3">
    <source>
        <dbReference type="Proteomes" id="UP000316778"/>
    </source>
</evidence>
<comment type="caution">
    <text evidence="2">The sequence shown here is derived from an EMBL/GenBank/DDBJ whole genome shotgun (WGS) entry which is preliminary data.</text>
</comment>
<accession>A0A562TER9</accession>
<dbReference type="OrthoDB" id="952577at2"/>